<dbReference type="Pfam" id="PF02472">
    <property type="entry name" value="ExbD"/>
    <property type="match status" value="1"/>
</dbReference>
<protein>
    <submittedName>
        <fullName evidence="9">Biopolymer transport protein ExbD</fullName>
    </submittedName>
</protein>
<dbReference type="EMBL" id="AP027059">
    <property type="protein sequence ID" value="BDU50973.1"/>
    <property type="molecule type" value="Genomic_DNA"/>
</dbReference>
<evidence type="ECO:0000256" key="5">
    <source>
        <dbReference type="ARBA" id="ARBA00022989"/>
    </source>
</evidence>
<feature type="transmembrane region" description="Helical" evidence="8">
    <location>
        <begin position="21"/>
        <end position="38"/>
    </location>
</feature>
<keyword evidence="7" id="KW-0813">Transport</keyword>
<comment type="similarity">
    <text evidence="2 7">Belongs to the ExbD/TolR family.</text>
</comment>
<evidence type="ECO:0000313" key="10">
    <source>
        <dbReference type="Proteomes" id="UP001321582"/>
    </source>
</evidence>
<evidence type="ECO:0000256" key="8">
    <source>
        <dbReference type="SAM" id="Phobius"/>
    </source>
</evidence>
<evidence type="ECO:0000313" key="9">
    <source>
        <dbReference type="EMBL" id="BDU50973.1"/>
    </source>
</evidence>
<dbReference type="GO" id="GO:0022857">
    <property type="term" value="F:transmembrane transporter activity"/>
    <property type="evidence" value="ECO:0007669"/>
    <property type="project" value="InterPro"/>
</dbReference>
<dbReference type="GO" id="GO:0015031">
    <property type="term" value="P:protein transport"/>
    <property type="evidence" value="ECO:0007669"/>
    <property type="project" value="UniProtKB-KW"/>
</dbReference>
<evidence type="ECO:0000256" key="6">
    <source>
        <dbReference type="ARBA" id="ARBA00023136"/>
    </source>
</evidence>
<keyword evidence="4 7" id="KW-0812">Transmembrane</keyword>
<keyword evidence="3" id="KW-1003">Cell membrane</keyword>
<evidence type="ECO:0000256" key="3">
    <source>
        <dbReference type="ARBA" id="ARBA00022475"/>
    </source>
</evidence>
<evidence type="ECO:0000256" key="1">
    <source>
        <dbReference type="ARBA" id="ARBA00004162"/>
    </source>
</evidence>
<comment type="subcellular location">
    <subcellularLocation>
        <location evidence="1">Cell membrane</location>
        <topology evidence="1">Single-pass membrane protein</topology>
    </subcellularLocation>
    <subcellularLocation>
        <location evidence="7">Cell membrane</location>
        <topology evidence="7">Single-pass type II membrane protein</topology>
    </subcellularLocation>
</comment>
<dbReference type="PANTHER" id="PTHR30558">
    <property type="entry name" value="EXBD MEMBRANE COMPONENT OF PMF-DRIVEN MACROMOLECULE IMPORT SYSTEM"/>
    <property type="match status" value="1"/>
</dbReference>
<evidence type="ECO:0000256" key="2">
    <source>
        <dbReference type="ARBA" id="ARBA00005811"/>
    </source>
</evidence>
<gene>
    <name evidence="9" type="ORF">HLVA_15420</name>
</gene>
<evidence type="ECO:0000256" key="7">
    <source>
        <dbReference type="RuleBase" id="RU003879"/>
    </source>
</evidence>
<sequence>MKFRPKYRRENKDMFLELTPLIDVVFLLLIFFMVSTTFTDINTGINITLPESAVKELPQEREVIVSITKQKNIYINRKKVSNENFENKLSDKLKELKKYNVIIKADKSLSYGIIVEIMSKAKDAGALELDIATDEKE</sequence>
<dbReference type="PANTHER" id="PTHR30558:SF3">
    <property type="entry name" value="BIOPOLYMER TRANSPORT PROTEIN EXBD-RELATED"/>
    <property type="match status" value="1"/>
</dbReference>
<dbReference type="GO" id="GO:0005886">
    <property type="term" value="C:plasma membrane"/>
    <property type="evidence" value="ECO:0007669"/>
    <property type="project" value="UniProtKB-SubCell"/>
</dbReference>
<reference evidence="9 10" key="1">
    <citation type="submission" date="2022-11" db="EMBL/GenBank/DDBJ databases">
        <title>Haliovirga abyssi gen. nov., sp. nov., a mesophilic fermentative bacterium isolated from the Iheya North hydrothermal field and the proposal of Haliovirgaceae fam. nov.</title>
        <authorList>
            <person name="Miyazaki U."/>
            <person name="Tame A."/>
            <person name="Miyazaki J."/>
            <person name="Takai K."/>
            <person name="Sawayama S."/>
            <person name="Kitajima M."/>
            <person name="Okamoto A."/>
            <person name="Nakagawa S."/>
        </authorList>
    </citation>
    <scope>NUCLEOTIDE SEQUENCE [LARGE SCALE GENOMIC DNA]</scope>
    <source>
        <strain evidence="9 10">IC12</strain>
    </source>
</reference>
<dbReference type="RefSeq" id="WP_307903820.1">
    <property type="nucleotide sequence ID" value="NZ_AP027059.1"/>
</dbReference>
<proteinExistence type="inferred from homology"/>
<dbReference type="Proteomes" id="UP001321582">
    <property type="component" value="Chromosome"/>
</dbReference>
<keyword evidence="7" id="KW-0653">Protein transport</keyword>
<accession>A0AAU9D8N9</accession>
<name>A0AAU9D8N9_9FUSO</name>
<dbReference type="Gene3D" id="3.30.420.270">
    <property type="match status" value="1"/>
</dbReference>
<keyword evidence="6 8" id="KW-0472">Membrane</keyword>
<dbReference type="AlphaFoldDB" id="A0AAU9D8N9"/>
<evidence type="ECO:0000256" key="4">
    <source>
        <dbReference type="ARBA" id="ARBA00022692"/>
    </source>
</evidence>
<organism evidence="9 10">
    <name type="scientific">Haliovirga abyssi</name>
    <dbReference type="NCBI Taxonomy" id="2996794"/>
    <lineage>
        <taxon>Bacteria</taxon>
        <taxon>Fusobacteriati</taxon>
        <taxon>Fusobacteriota</taxon>
        <taxon>Fusobacteriia</taxon>
        <taxon>Fusobacteriales</taxon>
        <taxon>Haliovirgaceae</taxon>
        <taxon>Haliovirga</taxon>
    </lineage>
</organism>
<dbReference type="InterPro" id="IPR003400">
    <property type="entry name" value="ExbD"/>
</dbReference>
<keyword evidence="5 8" id="KW-1133">Transmembrane helix</keyword>
<dbReference type="KEGG" id="haby:HLVA_15420"/>
<keyword evidence="10" id="KW-1185">Reference proteome</keyword>